<evidence type="ECO:0000256" key="1">
    <source>
        <dbReference type="ARBA" id="ARBA00022737"/>
    </source>
</evidence>
<feature type="repeat" description="TPR" evidence="3">
    <location>
        <begin position="152"/>
        <end position="185"/>
    </location>
</feature>
<sequence>MRMSEEAPPAASLDPVREEKLAIVALVNAGGRDEAERRADALALRLPQDVFGFSVSGTLRLTRGDAAGAVARLTRAAALAPDVADIRTNLGLALADTGDLEAAVACYDRALELTPDSVAALTNRGAALEAAGRHEEAAQSYRRALALAPGHAKAHYNLGNTLKARGRLEEALACYDQALAADPQYGFALISRGMILADLGLHAEAASCAKAALHLRPDQPEALDLLAGCLLAQEADPALAMGYVTHSLAVGEGIEAKRLFCACLRRLPPWKLDAAGLGMLGRALAGPWDRPEMLAGPAARVLEHDAQVGPCLRRAVAAWPEPVPATELFAPAGAAALAAHPLLARLLTAAPMPTVEMERFLTLARAALLTVAAQTPPDDLAEPAGLAFYAALARQCCINEYAFAVSEAEAGQAEALRRGLEEALAADRPLPALWVAAAGAYGLLGALVGADRLPGRDWPEPLAAVVDQQVGQPAIEARLRESMERLTPIDDEVSLRVRRQYEENPYPRWVRVAPVDAPVAFDAFMRRRFPLVAYTPLGRDDRLDVLVAGCGTGQHALETARRFRGADVKALDLSLASLGYAKRKAAQAGATNIAFAQADILRLGALDRRFDVIEASGVLHHLADPFAGWRTLLTLLRPGGCMRLGFYSSLARRGIVRARVFLQAKGYTATAESMRRCRQELLRLPPDDPLRQVLLCDFFSLSGCRDMLFHVCEHTTDLLEIKSFLHDNGLRLLGFDLDAAPLTAYRRLHPSDQPATNLSDWNTFEQQYPDTFIEMYQFWVQKKKRAGV</sequence>
<dbReference type="SUPFAM" id="SSF48452">
    <property type="entry name" value="TPR-like"/>
    <property type="match status" value="1"/>
</dbReference>
<evidence type="ECO:0000313" key="5">
    <source>
        <dbReference type="EMBL" id="EFL52793.1"/>
    </source>
</evidence>
<proteinExistence type="predicted"/>
<dbReference type="InterPro" id="IPR050498">
    <property type="entry name" value="Ycf3"/>
</dbReference>
<dbReference type="Pfam" id="PF13432">
    <property type="entry name" value="TPR_16"/>
    <property type="match status" value="1"/>
</dbReference>
<dbReference type="RefSeq" id="WP_005990641.1">
    <property type="nucleotide sequence ID" value="NZ_AECZ01000002.1"/>
</dbReference>
<dbReference type="InterPro" id="IPR041698">
    <property type="entry name" value="Methyltransf_25"/>
</dbReference>
<evidence type="ECO:0000256" key="3">
    <source>
        <dbReference type="PROSITE-ProRule" id="PRU00339"/>
    </source>
</evidence>
<keyword evidence="1" id="KW-0677">Repeat</keyword>
<evidence type="ECO:0000259" key="4">
    <source>
        <dbReference type="Pfam" id="PF13649"/>
    </source>
</evidence>
<dbReference type="Proteomes" id="UP000006250">
    <property type="component" value="Unassembled WGS sequence"/>
</dbReference>
<organism evidence="5 6">
    <name type="scientific">Solidesulfovibrio fructosivorans JJ]</name>
    <dbReference type="NCBI Taxonomy" id="596151"/>
    <lineage>
        <taxon>Bacteria</taxon>
        <taxon>Pseudomonadati</taxon>
        <taxon>Thermodesulfobacteriota</taxon>
        <taxon>Desulfovibrionia</taxon>
        <taxon>Desulfovibrionales</taxon>
        <taxon>Desulfovibrionaceae</taxon>
        <taxon>Solidesulfovibrio</taxon>
    </lineage>
</organism>
<evidence type="ECO:0000256" key="2">
    <source>
        <dbReference type="ARBA" id="ARBA00022803"/>
    </source>
</evidence>
<dbReference type="GO" id="GO:0008168">
    <property type="term" value="F:methyltransferase activity"/>
    <property type="evidence" value="ECO:0007669"/>
    <property type="project" value="UniProtKB-KW"/>
</dbReference>
<dbReference type="AlphaFoldDB" id="E1JS24"/>
<keyword evidence="6" id="KW-1185">Reference proteome</keyword>
<dbReference type="eggNOG" id="COG0457">
    <property type="taxonomic scope" value="Bacteria"/>
</dbReference>
<reference evidence="5 6" key="1">
    <citation type="submission" date="2010-08" db="EMBL/GenBank/DDBJ databases">
        <title>The draft genome of Desulfovibrio fructosovorans JJ.</title>
        <authorList>
            <consortium name="US DOE Joint Genome Institute (JGI-PGF)"/>
            <person name="Lucas S."/>
            <person name="Copeland A."/>
            <person name="Lapidus A."/>
            <person name="Cheng J.-F."/>
            <person name="Bruce D."/>
            <person name="Goodwin L."/>
            <person name="Pitluck S."/>
            <person name="Land M.L."/>
            <person name="Hauser L."/>
            <person name="Chang Y.-J."/>
            <person name="Jeffries C."/>
            <person name="Wall J.D."/>
            <person name="Stahl D.A."/>
            <person name="Arkin A.P."/>
            <person name="Dehal P."/>
            <person name="Stolyar S.M."/>
            <person name="Hazen T.C."/>
            <person name="Woyke T.J."/>
        </authorList>
    </citation>
    <scope>NUCLEOTIDE SEQUENCE [LARGE SCALE GENOMIC DNA]</scope>
    <source>
        <strain evidence="5 6">JJ</strain>
    </source>
</reference>
<dbReference type="PROSITE" id="PS50005">
    <property type="entry name" value="TPR"/>
    <property type="match status" value="3"/>
</dbReference>
<feature type="repeat" description="TPR" evidence="3">
    <location>
        <begin position="118"/>
        <end position="151"/>
    </location>
</feature>
<feature type="repeat" description="TPR" evidence="3">
    <location>
        <begin position="84"/>
        <end position="117"/>
    </location>
</feature>
<protein>
    <submittedName>
        <fullName evidence="5">Methyltransferase type 11</fullName>
    </submittedName>
</protein>
<dbReference type="PROSITE" id="PS50293">
    <property type="entry name" value="TPR_REGION"/>
    <property type="match status" value="3"/>
</dbReference>
<dbReference type="CDD" id="cd02440">
    <property type="entry name" value="AdoMet_MTases"/>
    <property type="match status" value="1"/>
</dbReference>
<name>E1JS24_SOLFR</name>
<evidence type="ECO:0000313" key="6">
    <source>
        <dbReference type="Proteomes" id="UP000006250"/>
    </source>
</evidence>
<dbReference type="Pfam" id="PF13649">
    <property type="entry name" value="Methyltransf_25"/>
    <property type="match status" value="1"/>
</dbReference>
<dbReference type="Pfam" id="PF00515">
    <property type="entry name" value="TPR_1"/>
    <property type="match status" value="1"/>
</dbReference>
<dbReference type="eggNOG" id="COG2227">
    <property type="taxonomic scope" value="Bacteria"/>
</dbReference>
<keyword evidence="5" id="KW-0808">Transferase</keyword>
<keyword evidence="5" id="KW-0489">Methyltransferase</keyword>
<dbReference type="SUPFAM" id="SSF53335">
    <property type="entry name" value="S-adenosyl-L-methionine-dependent methyltransferases"/>
    <property type="match status" value="1"/>
</dbReference>
<dbReference type="EMBL" id="AECZ01000002">
    <property type="protein sequence ID" value="EFL52793.1"/>
    <property type="molecule type" value="Genomic_DNA"/>
</dbReference>
<dbReference type="InterPro" id="IPR029063">
    <property type="entry name" value="SAM-dependent_MTases_sf"/>
</dbReference>
<keyword evidence="2 3" id="KW-0802">TPR repeat</keyword>
<dbReference type="SMART" id="SM00028">
    <property type="entry name" value="TPR"/>
    <property type="match status" value="4"/>
</dbReference>
<dbReference type="InterPro" id="IPR011990">
    <property type="entry name" value="TPR-like_helical_dom_sf"/>
</dbReference>
<gene>
    <name evidence="5" type="ORF">DesfrDRAFT_0423</name>
</gene>
<dbReference type="Gene3D" id="3.40.50.150">
    <property type="entry name" value="Vaccinia Virus protein VP39"/>
    <property type="match status" value="1"/>
</dbReference>
<dbReference type="Gene3D" id="1.25.40.10">
    <property type="entry name" value="Tetratricopeptide repeat domain"/>
    <property type="match status" value="2"/>
</dbReference>
<dbReference type="PANTHER" id="PTHR44858:SF1">
    <property type="entry name" value="UDP-N-ACETYLGLUCOSAMINE--PEPTIDE N-ACETYLGLUCOSAMINYLTRANSFERASE SPINDLY-RELATED"/>
    <property type="match status" value="1"/>
</dbReference>
<dbReference type="InterPro" id="IPR019734">
    <property type="entry name" value="TPR_rpt"/>
</dbReference>
<feature type="domain" description="Methyltransferase" evidence="4">
    <location>
        <begin position="545"/>
        <end position="640"/>
    </location>
</feature>
<dbReference type="PANTHER" id="PTHR44858">
    <property type="entry name" value="TETRATRICOPEPTIDE REPEAT PROTEIN 6"/>
    <property type="match status" value="1"/>
</dbReference>
<accession>E1JS24</accession>
<comment type="caution">
    <text evidence="5">The sequence shown here is derived from an EMBL/GenBank/DDBJ whole genome shotgun (WGS) entry which is preliminary data.</text>
</comment>
<dbReference type="GO" id="GO:0032259">
    <property type="term" value="P:methylation"/>
    <property type="evidence" value="ECO:0007669"/>
    <property type="project" value="UniProtKB-KW"/>
</dbReference>
<dbReference type="STRING" id="596151.DesfrDRAFT_0423"/>